<protein>
    <submittedName>
        <fullName evidence="1">Uncharacterized protein</fullName>
    </submittedName>
</protein>
<gene>
    <name evidence="1" type="ORF">M408DRAFT_331899</name>
</gene>
<evidence type="ECO:0000313" key="1">
    <source>
        <dbReference type="EMBL" id="KIM24126.1"/>
    </source>
</evidence>
<sequence length="58" mass="6336">MPGSNRAAHSLQRKFRVPGSFSGFVLSVDSNLAKIMVLEEFLLLLRDACYGHTVVVGT</sequence>
<organism evidence="1 2">
    <name type="scientific">Serendipita vermifera MAFF 305830</name>
    <dbReference type="NCBI Taxonomy" id="933852"/>
    <lineage>
        <taxon>Eukaryota</taxon>
        <taxon>Fungi</taxon>
        <taxon>Dikarya</taxon>
        <taxon>Basidiomycota</taxon>
        <taxon>Agaricomycotina</taxon>
        <taxon>Agaricomycetes</taxon>
        <taxon>Sebacinales</taxon>
        <taxon>Serendipitaceae</taxon>
        <taxon>Serendipita</taxon>
    </lineage>
</organism>
<evidence type="ECO:0000313" key="2">
    <source>
        <dbReference type="Proteomes" id="UP000054097"/>
    </source>
</evidence>
<proteinExistence type="predicted"/>
<dbReference type="Proteomes" id="UP000054097">
    <property type="component" value="Unassembled WGS sequence"/>
</dbReference>
<accession>A0A0C3AY46</accession>
<reference evidence="1 2" key="1">
    <citation type="submission" date="2014-04" db="EMBL/GenBank/DDBJ databases">
        <authorList>
            <consortium name="DOE Joint Genome Institute"/>
            <person name="Kuo A."/>
            <person name="Zuccaro A."/>
            <person name="Kohler A."/>
            <person name="Nagy L.G."/>
            <person name="Floudas D."/>
            <person name="Copeland A."/>
            <person name="Barry K.W."/>
            <person name="Cichocki N."/>
            <person name="Veneault-Fourrey C."/>
            <person name="LaButti K."/>
            <person name="Lindquist E.A."/>
            <person name="Lipzen A."/>
            <person name="Lundell T."/>
            <person name="Morin E."/>
            <person name="Murat C."/>
            <person name="Sun H."/>
            <person name="Tunlid A."/>
            <person name="Henrissat B."/>
            <person name="Grigoriev I.V."/>
            <person name="Hibbett D.S."/>
            <person name="Martin F."/>
            <person name="Nordberg H.P."/>
            <person name="Cantor M.N."/>
            <person name="Hua S.X."/>
        </authorList>
    </citation>
    <scope>NUCLEOTIDE SEQUENCE [LARGE SCALE GENOMIC DNA]</scope>
    <source>
        <strain evidence="1 2">MAFF 305830</strain>
    </source>
</reference>
<reference evidence="2" key="2">
    <citation type="submission" date="2015-01" db="EMBL/GenBank/DDBJ databases">
        <title>Evolutionary Origins and Diversification of the Mycorrhizal Mutualists.</title>
        <authorList>
            <consortium name="DOE Joint Genome Institute"/>
            <consortium name="Mycorrhizal Genomics Consortium"/>
            <person name="Kohler A."/>
            <person name="Kuo A."/>
            <person name="Nagy L.G."/>
            <person name="Floudas D."/>
            <person name="Copeland A."/>
            <person name="Barry K.W."/>
            <person name="Cichocki N."/>
            <person name="Veneault-Fourrey C."/>
            <person name="LaButti K."/>
            <person name="Lindquist E.A."/>
            <person name="Lipzen A."/>
            <person name="Lundell T."/>
            <person name="Morin E."/>
            <person name="Murat C."/>
            <person name="Riley R."/>
            <person name="Ohm R."/>
            <person name="Sun H."/>
            <person name="Tunlid A."/>
            <person name="Henrissat B."/>
            <person name="Grigoriev I.V."/>
            <person name="Hibbett D.S."/>
            <person name="Martin F."/>
        </authorList>
    </citation>
    <scope>NUCLEOTIDE SEQUENCE [LARGE SCALE GENOMIC DNA]</scope>
    <source>
        <strain evidence="2">MAFF 305830</strain>
    </source>
</reference>
<name>A0A0C3AY46_SERVB</name>
<dbReference type="AlphaFoldDB" id="A0A0C3AY46"/>
<dbReference type="HOGENOM" id="CLU_2980552_0_0_1"/>
<dbReference type="EMBL" id="KN824327">
    <property type="protein sequence ID" value="KIM24126.1"/>
    <property type="molecule type" value="Genomic_DNA"/>
</dbReference>
<keyword evidence="2" id="KW-1185">Reference proteome</keyword>